<feature type="compositionally biased region" description="Basic and acidic residues" evidence="1">
    <location>
        <begin position="1300"/>
        <end position="1312"/>
    </location>
</feature>
<proteinExistence type="predicted"/>
<comment type="caution">
    <text evidence="2">The sequence shown here is derived from an EMBL/GenBank/DDBJ whole genome shotgun (WGS) entry which is preliminary data.</text>
</comment>
<dbReference type="Proteomes" id="UP001283361">
    <property type="component" value="Unassembled WGS sequence"/>
</dbReference>
<feature type="region of interest" description="Disordered" evidence="1">
    <location>
        <begin position="1603"/>
        <end position="1728"/>
    </location>
</feature>
<feature type="region of interest" description="Disordered" evidence="1">
    <location>
        <begin position="1109"/>
        <end position="1151"/>
    </location>
</feature>
<keyword evidence="3" id="KW-1185">Reference proteome</keyword>
<feature type="region of interest" description="Disordered" evidence="1">
    <location>
        <begin position="1347"/>
        <end position="1369"/>
    </location>
</feature>
<feature type="compositionally biased region" description="Basic residues" evidence="1">
    <location>
        <begin position="1250"/>
        <end position="1268"/>
    </location>
</feature>
<evidence type="ECO:0000313" key="2">
    <source>
        <dbReference type="EMBL" id="KAK3750064.1"/>
    </source>
</evidence>
<feature type="compositionally biased region" description="Polar residues" evidence="1">
    <location>
        <begin position="1651"/>
        <end position="1662"/>
    </location>
</feature>
<name>A0AAE1D0U5_9GAST</name>
<feature type="compositionally biased region" description="Basic and acidic residues" evidence="1">
    <location>
        <begin position="1689"/>
        <end position="1701"/>
    </location>
</feature>
<protein>
    <submittedName>
        <fullName evidence="2">Uncharacterized protein</fullName>
    </submittedName>
</protein>
<reference evidence="2" key="1">
    <citation type="journal article" date="2023" name="G3 (Bethesda)">
        <title>A reference genome for the long-term kleptoplast-retaining sea slug Elysia crispata morphotype clarki.</title>
        <authorList>
            <person name="Eastman K.E."/>
            <person name="Pendleton A.L."/>
            <person name="Shaikh M.A."/>
            <person name="Suttiyut T."/>
            <person name="Ogas R."/>
            <person name="Tomko P."/>
            <person name="Gavelis G."/>
            <person name="Widhalm J.R."/>
            <person name="Wisecaver J.H."/>
        </authorList>
    </citation>
    <scope>NUCLEOTIDE SEQUENCE</scope>
    <source>
        <strain evidence="2">ECLA1</strain>
    </source>
</reference>
<feature type="region of interest" description="Disordered" evidence="1">
    <location>
        <begin position="374"/>
        <end position="394"/>
    </location>
</feature>
<feature type="compositionally biased region" description="Polar residues" evidence="1">
    <location>
        <begin position="1677"/>
        <end position="1687"/>
    </location>
</feature>
<feature type="compositionally biased region" description="Basic and acidic residues" evidence="1">
    <location>
        <begin position="1636"/>
        <end position="1650"/>
    </location>
</feature>
<feature type="region of interest" description="Disordered" evidence="1">
    <location>
        <begin position="995"/>
        <end position="1022"/>
    </location>
</feature>
<gene>
    <name evidence="2" type="ORF">RRG08_027387</name>
</gene>
<feature type="compositionally biased region" description="Basic and acidic residues" evidence="1">
    <location>
        <begin position="995"/>
        <end position="1011"/>
    </location>
</feature>
<feature type="compositionally biased region" description="Basic and acidic residues" evidence="1">
    <location>
        <begin position="1499"/>
        <end position="1513"/>
    </location>
</feature>
<accession>A0AAE1D0U5</accession>
<feature type="compositionally biased region" description="Basic and acidic residues" evidence="1">
    <location>
        <begin position="1614"/>
        <end position="1623"/>
    </location>
</feature>
<feature type="compositionally biased region" description="Basic and acidic residues" evidence="1">
    <location>
        <begin position="1269"/>
        <end position="1291"/>
    </location>
</feature>
<dbReference type="EMBL" id="JAWDGP010005911">
    <property type="protein sequence ID" value="KAK3750064.1"/>
    <property type="molecule type" value="Genomic_DNA"/>
</dbReference>
<feature type="region of interest" description="Disordered" evidence="1">
    <location>
        <begin position="1969"/>
        <end position="1995"/>
    </location>
</feature>
<feature type="region of interest" description="Disordered" evidence="1">
    <location>
        <begin position="783"/>
        <end position="805"/>
    </location>
</feature>
<organism evidence="2 3">
    <name type="scientific">Elysia crispata</name>
    <name type="common">lettuce slug</name>
    <dbReference type="NCBI Taxonomy" id="231223"/>
    <lineage>
        <taxon>Eukaryota</taxon>
        <taxon>Metazoa</taxon>
        <taxon>Spiralia</taxon>
        <taxon>Lophotrochozoa</taxon>
        <taxon>Mollusca</taxon>
        <taxon>Gastropoda</taxon>
        <taxon>Heterobranchia</taxon>
        <taxon>Euthyneura</taxon>
        <taxon>Panpulmonata</taxon>
        <taxon>Sacoglossa</taxon>
        <taxon>Placobranchoidea</taxon>
        <taxon>Plakobranchidae</taxon>
        <taxon>Elysia</taxon>
    </lineage>
</organism>
<feature type="compositionally biased region" description="Basic residues" evidence="1">
    <location>
        <begin position="920"/>
        <end position="929"/>
    </location>
</feature>
<feature type="compositionally biased region" description="Basic and acidic residues" evidence="1">
    <location>
        <begin position="951"/>
        <end position="962"/>
    </location>
</feature>
<feature type="compositionally biased region" description="Basic and acidic residues" evidence="1">
    <location>
        <begin position="1971"/>
        <end position="1989"/>
    </location>
</feature>
<feature type="region of interest" description="Disordered" evidence="1">
    <location>
        <begin position="1450"/>
        <end position="1518"/>
    </location>
</feature>
<feature type="region of interest" description="Disordered" evidence="1">
    <location>
        <begin position="1246"/>
        <end position="1327"/>
    </location>
</feature>
<sequence>FHLNGTLADETGDLETLLSDCILLFDRISRQEERIEKPFHQSNRTCTIYHRDNKMDSAGCCVDESIICSDHTILKQASVPPTYVKRNCGRIDYLNLEPTGAASRLQTMLCDTCVDSGRVYNIAAADLYRRLALENTASPCQQVHLPWTSPHQSHFSPPQQLGGCSLISYSEGSCYGDKEIAEGYSTSKKIPGTNKCCEHLAPIEEDIEENAENEVEARHMDDDLKVQLCEVTLKNDGVNEITYVTERNARDTSMDLYTDETSNGQGHTVCHERIQLKRSPDFPLLQESLAAEQENHSELTEAHALAEQGSLLNFPQHEGNQSGCGAELHVSSILSPDRVQREMNPMFEKSGKSQQKLDSMTNANVKSDKTVVLRDEEPNMPEEKTTEENSQKQQEKNNLMFSGFHQEDMERVDGLYSERQAKIQHDETEGEIKRSNGALHESGHFSTTCHLYLGGMPQEQIRKETNKTKMGTIESAVDGKPCPFHLGEDGHRMAQKPICSQSLTSSNNHPQSGTRTGDDEMLGATIFVSTSPALSTDKQDASTVSLFRTSNEIEEHKQRILISQNFRSKDRGDCGDQAEPQKATADSIEGKLKPDESVPMEFSLPQIIENQTVDLEIRGTSTEFVLTEGLRKIMPRKPHIQSSIGSDQVLNTNSSRELENTLKMEEEDRFQQTTEQAAREEIENQSCDSEYKMPGGEYHLVSAQDGHSEFFKRPENNWDFDWLNHSTISAQDTSSLQTDAPQIDIIRQLNRKTRMFGLPENSQIVPLEHEASLFGTDLTTNGCDHMTRRPASPASSTPCDKPHPPRLQDVKQAGRVARPMVPVQQCCPTIRARRSPKSGISRSETNEESLVCPANSWRRSWSCSSLLRQTSPKYCVERNDLSSIPFNQKVMNGSSTCSGLANDPPFGLSGRCESSVQQSAKRRDRHKRETIHDKSANSSPVCTYSSHRSKRNQEVKNSEQKSKKQKTRFKTQYVEIERADHFFAIRNQVLGKQLYNKDERNKTTNHTDVRNRNSNKSSGGYLPPTVSFSVKAKAKESVVMQSVRQRRFSYLSRARTSVEHEMKIERRSNQSKKLLETLKKYHDYDVSPQTAPWEGVALPVDLGLNSHLLGENSPPLSDKKQRTQAQGLKPTDPDGVQKRVGLGPASVADNTVRRDKRLSTLSVMDSPQKRNSLVAEVESDEALDIDSEYNALSLVSHNQSSPHTDESNLDTSVQVLEEMDQGLENSSQRPDVVMIQITKPSEEVLELPKLKKPKNKNKQKSSFSKKKSIKIENKGKRSRTEDDPALMEHNRTIISPEVPEEFKKSADNRPLEDDMTSSTSNLGDASVEMDNEENVFKFQVKSADDLPQTNAAEKLPEISVGPGSTNDEVRKPYDPPEQVCDACSHVQTKKDFSEVQEILLTCECCGGLKEAEVSPYKWRCDLRRCFPTINAFPYPAEPNISPLSCAYRDMPSSSAATSEDGKRDCAKSANTEKHARAPSQLATEASSQEEGRTVSAPVQKERLHTTSNDDKAKSFQVSNTSSFIKSSKDVEVKLAQMRRSTVSSISDHVKRIRQSNKDYWIALYCKYMLQKGYPCPSTFDKERKWAKKGNSSDFDFPKEAVDVLPESSKTQTENPEKEEKIEHTVQISSPKNQTESAKKEFATEKEKEQTVHITSSKAQTENPKNEFASENEKEQRLQFTSPNTQTHSPKKELVTEKEKDQTVPTSSPKTETESLKTVESGPCEANEITSTTPLTKTLSPNLTANTEPSKIYYPNTKSQYQLYSRPWLAAKYDHLNTTCMPRWWRYGIYSTMSYPALRGLGYNGSISNPWRAQKRVSFSFDLPSYRENCGDAPSPCTQRGYQSTSVPSAQANHTSCRRCTSAQKEYSPCAKQLKPINMKQSRALKTQLTCSCLKKNRRSSQSGLQDNSWKCSSHHVKVNSKLNRNSLGTQPKKDAPMKVGLNRQKLLDVIRDEPCPWLLSAKRSVVLKNGNQEDKHVPTSKPNSREPNAKLRSRTTALSFVQKREGDARSCAVSNKSRGAKEILADDRPKPISVAHCFPNASENHQTGSFCLRTNEYYDFEPKDLSSLSQGLLGLRRWGCDGDVIPEPRPHILSHIRTQASPFDAQSGCVPLSVNSSSGNKPTRSSRHQHFYSNVANPVHRHCPASDVVYTAPCCSNNLFCGSRLRETYSPSLKDQQQMIHFRRPRPNIFNKACLEAS</sequence>
<feature type="non-terminal residue" evidence="2">
    <location>
        <position position="2198"/>
    </location>
</feature>
<feature type="region of interest" description="Disordered" evidence="1">
    <location>
        <begin position="566"/>
        <end position="587"/>
    </location>
</feature>
<evidence type="ECO:0000313" key="3">
    <source>
        <dbReference type="Proteomes" id="UP001283361"/>
    </source>
</evidence>
<feature type="compositionally biased region" description="Basic and acidic residues" evidence="1">
    <location>
        <begin position="1459"/>
        <end position="1475"/>
    </location>
</feature>
<feature type="region of interest" description="Disordered" evidence="1">
    <location>
        <begin position="908"/>
        <end position="969"/>
    </location>
</feature>
<feature type="compositionally biased region" description="Polar residues" evidence="1">
    <location>
        <begin position="936"/>
        <end position="946"/>
    </location>
</feature>
<evidence type="ECO:0000256" key="1">
    <source>
        <dbReference type="SAM" id="MobiDB-lite"/>
    </source>
</evidence>